<proteinExistence type="predicted"/>
<dbReference type="GeneID" id="94346238"/>
<reference evidence="2 3" key="1">
    <citation type="journal article" date="2021" name="Genome Biol.">
        <title>AFLAP: assembly-free linkage analysis pipeline using k-mers from genome sequencing data.</title>
        <authorList>
            <person name="Fletcher K."/>
            <person name="Zhang L."/>
            <person name="Gil J."/>
            <person name="Han R."/>
            <person name="Cavanaugh K."/>
            <person name="Michelmore R."/>
        </authorList>
    </citation>
    <scope>NUCLEOTIDE SEQUENCE [LARGE SCALE GENOMIC DNA]</scope>
    <source>
        <strain evidence="2 3">SF5</strain>
    </source>
</reference>
<comment type="caution">
    <text evidence="2">The sequence shown here is derived from an EMBL/GenBank/DDBJ whole genome shotgun (WGS) entry which is preliminary data.</text>
</comment>
<feature type="chain" id="PRO_5037378562" description="RxLR effector protein" evidence="1">
    <location>
        <begin position="20"/>
        <end position="341"/>
    </location>
</feature>
<dbReference type="AlphaFoldDB" id="A0A976FDW0"/>
<dbReference type="KEGG" id="blac:94346238"/>
<evidence type="ECO:0000256" key="1">
    <source>
        <dbReference type="SAM" id="SignalP"/>
    </source>
</evidence>
<name>A0A976FDW0_BRELC</name>
<dbReference type="EMBL" id="SHOA02000019">
    <property type="protein sequence ID" value="TDH64719.1"/>
    <property type="molecule type" value="Genomic_DNA"/>
</dbReference>
<evidence type="ECO:0000313" key="3">
    <source>
        <dbReference type="Proteomes" id="UP000294530"/>
    </source>
</evidence>
<gene>
    <name evidence="2" type="ORF">CCR75_002470</name>
</gene>
<keyword evidence="1" id="KW-0732">Signal</keyword>
<dbReference type="Proteomes" id="UP000294530">
    <property type="component" value="Unassembled WGS sequence"/>
</dbReference>
<sequence length="341" mass="38708">MLCAVFFILVAACAKSSYGHNVSVSSRDSQHIALKSDEHATIPKDVEAMRRLRVAMTTDVVMHGGIVGKLKELLPNNDISNPFSKTRPSKTVTNSYGFNDVVMLERTPFADNTAESLALQDNAMMRKFELPTFAPLSRTDIMMNRVISSDTYAKWQKAVSLRSVEHYQSVLELKLLTEELPWYGLSSLTWKQLLNKPPGVKLAKWHHGADFQSVMNYNADLVKLARNYKSTTLIVKTFDEKLSMMPAGIREYVEGVLALAEQVIVRGIPVKDVPDEVNAVMIRYWFEKYPSIKLGGDLEKHSVIEYFVELADVQTTKLQTYHKRQRPEEDIVMLPLKKQKP</sequence>
<organism evidence="2 3">
    <name type="scientific">Bremia lactucae</name>
    <name type="common">Lettuce downy mildew</name>
    <dbReference type="NCBI Taxonomy" id="4779"/>
    <lineage>
        <taxon>Eukaryota</taxon>
        <taxon>Sar</taxon>
        <taxon>Stramenopiles</taxon>
        <taxon>Oomycota</taxon>
        <taxon>Peronosporomycetes</taxon>
        <taxon>Peronosporales</taxon>
        <taxon>Peronosporaceae</taxon>
        <taxon>Bremia</taxon>
    </lineage>
</organism>
<evidence type="ECO:0008006" key="4">
    <source>
        <dbReference type="Google" id="ProtNLM"/>
    </source>
</evidence>
<protein>
    <recommendedName>
        <fullName evidence="4">RxLR effector protein</fullName>
    </recommendedName>
</protein>
<feature type="signal peptide" evidence="1">
    <location>
        <begin position="1"/>
        <end position="19"/>
    </location>
</feature>
<keyword evidence="3" id="KW-1185">Reference proteome</keyword>
<evidence type="ECO:0000313" key="2">
    <source>
        <dbReference type="EMBL" id="TDH64719.1"/>
    </source>
</evidence>
<accession>A0A976FDW0</accession>
<dbReference type="RefSeq" id="XP_067814218.1">
    <property type="nucleotide sequence ID" value="XM_067960567.1"/>
</dbReference>